<feature type="coiled-coil region" evidence="1">
    <location>
        <begin position="52"/>
        <end position="79"/>
    </location>
</feature>
<dbReference type="Proteomes" id="UP000247702">
    <property type="component" value="Unassembled WGS sequence"/>
</dbReference>
<evidence type="ECO:0000256" key="1">
    <source>
        <dbReference type="SAM" id="Coils"/>
    </source>
</evidence>
<dbReference type="EMBL" id="BLAL01000169">
    <property type="protein sequence ID" value="GES87717.1"/>
    <property type="molecule type" value="Genomic_DNA"/>
</dbReference>
<keyword evidence="1" id="KW-0175">Coiled coil</keyword>
<proteinExistence type="predicted"/>
<dbReference type="Gene3D" id="1.10.150.50">
    <property type="entry name" value="Transcription Factor, Ets-1"/>
    <property type="match status" value="1"/>
</dbReference>
<organism evidence="2 4">
    <name type="scientific">Rhizophagus clarus</name>
    <dbReference type="NCBI Taxonomy" id="94130"/>
    <lineage>
        <taxon>Eukaryota</taxon>
        <taxon>Fungi</taxon>
        <taxon>Fungi incertae sedis</taxon>
        <taxon>Mucoromycota</taxon>
        <taxon>Glomeromycotina</taxon>
        <taxon>Glomeromycetes</taxon>
        <taxon>Glomerales</taxon>
        <taxon>Glomeraceae</taxon>
        <taxon>Rhizophagus</taxon>
    </lineage>
</organism>
<sequence length="606" mass="70893">MLLTQKSFEEIYDLNTDNVVSYLQKENCIGTEDSKIFYQKNIDGHAFLHLKYEELRNSLKLMHEQAKKIEKLIKRFNEERYWEKICRIKAPIDIRNRLEHCGIHLNSSQAVRLMEANITGEELLFEEPERFSKLDLGDLLTQIKSIRKRIGKLMLQRAFHYNLIHENDEVTFQKSTNEKEPLGKVSARNGMAYIEYNKKIFLSFNKFMKAYLKRKYSPFPKQRYNFFIGDKSYETLKQELKLNEDMSEKMNKLNLEEESRTEQMSMSSENIASENTATENMATEDMDEREYITNQAVLVGFIRDKFSQWLSSISDDILATQTPEYWLFSYVSEMENNTWNEDISPSIWLASCFAITQKTADTIVNSVSEDYLQNQTPRYWINEWISQQTNPVSPEFIAFIESASANKAVSYEGSNLFIVDKMPASGDDEELNLLLSESCSSSDNHTYYFHTTNRNHAESIIKSGIDVGRCYGNQDFGRSASFHLNDDFRCAVEWGRKRYMNPNSCVIFVYDIPKELLLKYDHLDLSRDPKKWKDVVRKSRNGIFNEADDNASVYGFQAENVKTLIKDKNAPPRQSDKNQLALKERKLTKQVDKRLIGTIIYRTKQY</sequence>
<name>A0A2Z6QU02_9GLOM</name>
<dbReference type="EMBL" id="BEXD01001213">
    <property type="protein sequence ID" value="GBB92945.1"/>
    <property type="molecule type" value="Genomic_DNA"/>
</dbReference>
<dbReference type="OrthoDB" id="2326767at2759"/>
<dbReference type="InterPro" id="IPR013761">
    <property type="entry name" value="SAM/pointed_sf"/>
</dbReference>
<dbReference type="Proteomes" id="UP000615446">
    <property type="component" value="Unassembled WGS sequence"/>
</dbReference>
<gene>
    <name evidence="3" type="ORF">RCL2_001470300</name>
    <name evidence="2" type="ORF">RclHR1_02090009</name>
</gene>
<accession>A0A2Z6QU02</accession>
<reference evidence="2 4" key="1">
    <citation type="submission" date="2017-11" db="EMBL/GenBank/DDBJ databases">
        <title>The genome of Rhizophagus clarus HR1 reveals common genetic basis of auxotrophy among arbuscular mycorrhizal fungi.</title>
        <authorList>
            <person name="Kobayashi Y."/>
        </authorList>
    </citation>
    <scope>NUCLEOTIDE SEQUENCE [LARGE SCALE GENOMIC DNA]</scope>
    <source>
        <strain evidence="2 4">HR1</strain>
    </source>
</reference>
<comment type="caution">
    <text evidence="2">The sequence shown here is derived from an EMBL/GenBank/DDBJ whole genome shotgun (WGS) entry which is preliminary data.</text>
</comment>
<dbReference type="AlphaFoldDB" id="A0A2Z6QU02"/>
<protein>
    <submittedName>
        <fullName evidence="2">Uncharacterized protein</fullName>
    </submittedName>
</protein>
<evidence type="ECO:0000313" key="2">
    <source>
        <dbReference type="EMBL" id="GBB92945.1"/>
    </source>
</evidence>
<keyword evidence="4" id="KW-1185">Reference proteome</keyword>
<evidence type="ECO:0000313" key="4">
    <source>
        <dbReference type="Proteomes" id="UP000247702"/>
    </source>
</evidence>
<reference evidence="3" key="2">
    <citation type="submission" date="2019-10" db="EMBL/GenBank/DDBJ databases">
        <title>Conservation and host-specific expression of non-tandemly repeated heterogenous ribosome RNA gene in arbuscular mycorrhizal fungi.</title>
        <authorList>
            <person name="Maeda T."/>
            <person name="Kobayashi Y."/>
            <person name="Nakagawa T."/>
            <person name="Ezawa T."/>
            <person name="Yamaguchi K."/>
            <person name="Bino T."/>
            <person name="Nishimoto Y."/>
            <person name="Shigenobu S."/>
            <person name="Kawaguchi M."/>
        </authorList>
    </citation>
    <scope>NUCLEOTIDE SEQUENCE</scope>
    <source>
        <strain evidence="3">HR1</strain>
    </source>
</reference>
<dbReference type="SUPFAM" id="SSF47769">
    <property type="entry name" value="SAM/Pointed domain"/>
    <property type="match status" value="1"/>
</dbReference>
<evidence type="ECO:0000313" key="3">
    <source>
        <dbReference type="EMBL" id="GES87717.1"/>
    </source>
</evidence>